<evidence type="ECO:0000313" key="3">
    <source>
        <dbReference type="EMBL" id="KAJ7608443.1"/>
    </source>
</evidence>
<evidence type="ECO:0000313" key="4">
    <source>
        <dbReference type="Proteomes" id="UP001221142"/>
    </source>
</evidence>
<dbReference type="GO" id="GO:0005975">
    <property type="term" value="P:carbohydrate metabolic process"/>
    <property type="evidence" value="ECO:0007669"/>
    <property type="project" value="InterPro"/>
</dbReference>
<reference evidence="3" key="1">
    <citation type="submission" date="2023-03" db="EMBL/GenBank/DDBJ databases">
        <title>Massive genome expansion in bonnet fungi (Mycena s.s.) driven by repeated elements and novel gene families across ecological guilds.</title>
        <authorList>
            <consortium name="Lawrence Berkeley National Laboratory"/>
            <person name="Harder C.B."/>
            <person name="Miyauchi S."/>
            <person name="Viragh M."/>
            <person name="Kuo A."/>
            <person name="Thoen E."/>
            <person name="Andreopoulos B."/>
            <person name="Lu D."/>
            <person name="Skrede I."/>
            <person name="Drula E."/>
            <person name="Henrissat B."/>
            <person name="Morin E."/>
            <person name="Kohler A."/>
            <person name="Barry K."/>
            <person name="LaButti K."/>
            <person name="Morin E."/>
            <person name="Salamov A."/>
            <person name="Lipzen A."/>
            <person name="Mereny Z."/>
            <person name="Hegedus B."/>
            <person name="Baldrian P."/>
            <person name="Stursova M."/>
            <person name="Weitz H."/>
            <person name="Taylor A."/>
            <person name="Grigoriev I.V."/>
            <person name="Nagy L.G."/>
            <person name="Martin F."/>
            <person name="Kauserud H."/>
        </authorList>
    </citation>
    <scope>NUCLEOTIDE SEQUENCE</scope>
    <source>
        <strain evidence="3">9284</strain>
    </source>
</reference>
<dbReference type="PANTHER" id="PTHR10683">
    <property type="entry name" value="TRANSALDOLASE"/>
    <property type="match status" value="1"/>
</dbReference>
<dbReference type="Proteomes" id="UP001221142">
    <property type="component" value="Unassembled WGS sequence"/>
</dbReference>
<comment type="caution">
    <text evidence="3">The sequence shown here is derived from an EMBL/GenBank/DDBJ whole genome shotgun (WGS) entry which is preliminary data.</text>
</comment>
<organism evidence="3 4">
    <name type="scientific">Roridomyces roridus</name>
    <dbReference type="NCBI Taxonomy" id="1738132"/>
    <lineage>
        <taxon>Eukaryota</taxon>
        <taxon>Fungi</taxon>
        <taxon>Dikarya</taxon>
        <taxon>Basidiomycota</taxon>
        <taxon>Agaricomycotina</taxon>
        <taxon>Agaricomycetes</taxon>
        <taxon>Agaricomycetidae</taxon>
        <taxon>Agaricales</taxon>
        <taxon>Marasmiineae</taxon>
        <taxon>Mycenaceae</taxon>
        <taxon>Roridomyces</taxon>
    </lineage>
</organism>
<dbReference type="InterPro" id="IPR001585">
    <property type="entry name" value="TAL/FSA"/>
</dbReference>
<dbReference type="Gene3D" id="3.20.20.70">
    <property type="entry name" value="Aldolase class I"/>
    <property type="match status" value="1"/>
</dbReference>
<feature type="region of interest" description="Disordered" evidence="2">
    <location>
        <begin position="313"/>
        <end position="336"/>
    </location>
</feature>
<feature type="compositionally biased region" description="Basic and acidic residues" evidence="2">
    <location>
        <begin position="22"/>
        <end position="34"/>
    </location>
</feature>
<evidence type="ECO:0008006" key="5">
    <source>
        <dbReference type="Google" id="ProtNLM"/>
    </source>
</evidence>
<evidence type="ECO:0000256" key="1">
    <source>
        <dbReference type="ARBA" id="ARBA00023270"/>
    </source>
</evidence>
<feature type="region of interest" description="Disordered" evidence="2">
    <location>
        <begin position="1"/>
        <end position="53"/>
    </location>
</feature>
<protein>
    <recommendedName>
        <fullName evidence="5">Transaldolase</fullName>
    </recommendedName>
</protein>
<sequence length="455" mass="50290">MHSRRPIINHRGNGRGNGCSGRGEEEGYEKEKATKSNSTASTSKSQDQPKQQRAAILADTLDYAAVSMYNQDVRGAVMTPASLLTALEDPKDESVFYHLWVAARQAVEEGCRRGGMELRAILRDAMERLVVEAGWALRERSGGRLIAFVDPRRYDDAGAMARSARRLVRLFRLRGVSQSDVFISIPATEDGVAAARELAEQGIRTNLTLVAGLMHAAVCAEAGATTVTIAVGPLLDAHERRRGTAYPDLALHPGIEIIQAIQAYFELHNLNARLVGRDFRKFRELQALPGFDAICLTETQLAVPRWQATARGGSAKARHAARAPAADMRARQAQRPSEFLEHVSGAGFMEWMSASAREILAEAMFPALEHMEIKMNIIERTMQREVAWQLTLRRTVSLRELEVGLEQGRTEPQPTPPPANRESGPENEKTTKKDTGSTRTPLGDQDNVQDPNEYF</sequence>
<dbReference type="PANTHER" id="PTHR10683:SF18">
    <property type="entry name" value="TRANSALDOLASE"/>
    <property type="match status" value="1"/>
</dbReference>
<dbReference type="AlphaFoldDB" id="A0AAD7FAB1"/>
<keyword evidence="4" id="KW-1185">Reference proteome</keyword>
<proteinExistence type="predicted"/>
<gene>
    <name evidence="3" type="ORF">FB45DRAFT_1011030</name>
</gene>
<feature type="compositionally biased region" description="Low complexity" evidence="2">
    <location>
        <begin position="322"/>
        <end position="335"/>
    </location>
</feature>
<feature type="compositionally biased region" description="Basic and acidic residues" evidence="2">
    <location>
        <begin position="423"/>
        <end position="436"/>
    </location>
</feature>
<feature type="region of interest" description="Disordered" evidence="2">
    <location>
        <begin position="403"/>
        <end position="455"/>
    </location>
</feature>
<keyword evidence="1" id="KW-0704">Schiff base</keyword>
<accession>A0AAD7FAB1</accession>
<dbReference type="Pfam" id="PF00923">
    <property type="entry name" value="TAL_FSA"/>
    <property type="match status" value="1"/>
</dbReference>
<dbReference type="InterPro" id="IPR013785">
    <property type="entry name" value="Aldolase_TIM"/>
</dbReference>
<feature type="compositionally biased region" description="Low complexity" evidence="2">
    <location>
        <begin position="35"/>
        <end position="45"/>
    </location>
</feature>
<dbReference type="SUPFAM" id="SSF51569">
    <property type="entry name" value="Aldolase"/>
    <property type="match status" value="1"/>
</dbReference>
<evidence type="ECO:0000256" key="2">
    <source>
        <dbReference type="SAM" id="MobiDB-lite"/>
    </source>
</evidence>
<name>A0AAD7FAB1_9AGAR</name>
<dbReference type="EMBL" id="JARKIF010000045">
    <property type="protein sequence ID" value="KAJ7608443.1"/>
    <property type="molecule type" value="Genomic_DNA"/>
</dbReference>
<feature type="compositionally biased region" description="Polar residues" evidence="2">
    <location>
        <begin position="446"/>
        <end position="455"/>
    </location>
</feature>